<proteinExistence type="predicted"/>
<organism evidence="1 2">
    <name type="scientific">Lyophyllum shimeji</name>
    <name type="common">Hon-shimeji</name>
    <name type="synonym">Tricholoma shimeji</name>
    <dbReference type="NCBI Taxonomy" id="47721"/>
    <lineage>
        <taxon>Eukaryota</taxon>
        <taxon>Fungi</taxon>
        <taxon>Dikarya</taxon>
        <taxon>Basidiomycota</taxon>
        <taxon>Agaricomycotina</taxon>
        <taxon>Agaricomycetes</taxon>
        <taxon>Agaricomycetidae</taxon>
        <taxon>Agaricales</taxon>
        <taxon>Tricholomatineae</taxon>
        <taxon>Lyophyllaceae</taxon>
        <taxon>Lyophyllum</taxon>
    </lineage>
</organism>
<dbReference type="AlphaFoldDB" id="A0A9P3PV02"/>
<comment type="caution">
    <text evidence="1">The sequence shown here is derived from an EMBL/GenBank/DDBJ whole genome shotgun (WGS) entry which is preliminary data.</text>
</comment>
<keyword evidence="2" id="KW-1185">Reference proteome</keyword>
<gene>
    <name evidence="1" type="ORF">LshimejAT787_1303260</name>
</gene>
<sequence>MASSVPFTVRRWENPSEAEVERLVELLRAALGEDDPFSDMLVGGDRSLVSAQLEMSVRAGALGGELHVASLGKEFVGGKGVAKAMMRVVGDRVGKDSRWINRSRDLNRARRSFSSTKEWASRSTGQLVILGASLRGWQVTMYQMIKTMKLET</sequence>
<dbReference type="Proteomes" id="UP001063166">
    <property type="component" value="Unassembled WGS sequence"/>
</dbReference>
<evidence type="ECO:0000313" key="2">
    <source>
        <dbReference type="Proteomes" id="UP001063166"/>
    </source>
</evidence>
<reference evidence="1" key="1">
    <citation type="submission" date="2022-07" db="EMBL/GenBank/DDBJ databases">
        <title>The genome of Lyophyllum shimeji provides insight into the initial evolution of ectomycorrhizal fungal genome.</title>
        <authorList>
            <person name="Kobayashi Y."/>
            <person name="Shibata T."/>
            <person name="Hirakawa H."/>
            <person name="Shigenobu S."/>
            <person name="Nishiyama T."/>
            <person name="Yamada A."/>
            <person name="Hasebe M."/>
            <person name="Kawaguchi M."/>
        </authorList>
    </citation>
    <scope>NUCLEOTIDE SEQUENCE</scope>
    <source>
        <strain evidence="1">AT787</strain>
    </source>
</reference>
<protein>
    <submittedName>
        <fullName evidence="1">Uncharacterized protein</fullName>
    </submittedName>
</protein>
<accession>A0A9P3PV02</accession>
<evidence type="ECO:0000313" key="1">
    <source>
        <dbReference type="EMBL" id="GLB43425.1"/>
    </source>
</evidence>
<name>A0A9P3PV02_LYOSH</name>
<dbReference type="OrthoDB" id="4738875at2759"/>
<dbReference type="EMBL" id="BRPK01000013">
    <property type="protein sequence ID" value="GLB43425.1"/>
    <property type="molecule type" value="Genomic_DNA"/>
</dbReference>